<dbReference type="GO" id="GO:0003779">
    <property type="term" value="F:actin binding"/>
    <property type="evidence" value="ECO:0007669"/>
    <property type="project" value="UniProtKB-KW"/>
</dbReference>
<evidence type="ECO:0000256" key="10">
    <source>
        <dbReference type="ARBA" id="ARBA00023212"/>
    </source>
</evidence>
<dbReference type="PANTHER" id="PTHR21524:SF5">
    <property type="entry name" value="SPECTRIN REPEAT CONTAINING NUCLEAR ENVELOPE PROTEIN 2"/>
    <property type="match status" value="1"/>
</dbReference>
<dbReference type="GO" id="GO:0007097">
    <property type="term" value="P:nuclear migration"/>
    <property type="evidence" value="ECO:0007669"/>
    <property type="project" value="TreeGrafter"/>
</dbReference>
<keyword evidence="7" id="KW-0175">Coiled coil</keyword>
<evidence type="ECO:0000256" key="13">
    <source>
        <dbReference type="ARBA" id="ARBA00060498"/>
    </source>
</evidence>
<dbReference type="SMART" id="SM00033">
    <property type="entry name" value="CH"/>
    <property type="match status" value="1"/>
</dbReference>
<keyword evidence="10" id="KW-0206">Cytoskeleton</keyword>
<feature type="domain" description="Calponin-homology (CH)" evidence="14">
    <location>
        <begin position="160"/>
        <end position="265"/>
    </location>
</feature>
<keyword evidence="5" id="KW-0677">Repeat</keyword>
<organism evidence="15 16">
    <name type="scientific">Dictyocaulus viviparus</name>
    <name type="common">Bovine lungworm</name>
    <dbReference type="NCBI Taxonomy" id="29172"/>
    <lineage>
        <taxon>Eukaryota</taxon>
        <taxon>Metazoa</taxon>
        <taxon>Ecdysozoa</taxon>
        <taxon>Nematoda</taxon>
        <taxon>Chromadorea</taxon>
        <taxon>Rhabditida</taxon>
        <taxon>Rhabditina</taxon>
        <taxon>Rhabditomorpha</taxon>
        <taxon>Strongyloidea</taxon>
        <taxon>Metastrongylidae</taxon>
        <taxon>Dictyocaulus</taxon>
    </lineage>
</organism>
<evidence type="ECO:0000256" key="2">
    <source>
        <dbReference type="ARBA" id="ARBA00004528"/>
    </source>
</evidence>
<dbReference type="GO" id="GO:0019894">
    <property type="term" value="F:kinesin binding"/>
    <property type="evidence" value="ECO:0007669"/>
    <property type="project" value="TreeGrafter"/>
</dbReference>
<dbReference type="OrthoDB" id="5811319at2759"/>
<evidence type="ECO:0000256" key="9">
    <source>
        <dbReference type="ARBA" id="ARBA00023203"/>
    </source>
</evidence>
<evidence type="ECO:0000313" key="16">
    <source>
        <dbReference type="Proteomes" id="UP000053766"/>
    </source>
</evidence>
<evidence type="ECO:0000256" key="7">
    <source>
        <dbReference type="ARBA" id="ARBA00023054"/>
    </source>
</evidence>
<dbReference type="STRING" id="29172.A0A0D8Y7Y4"/>
<accession>A0A0D8Y7Y4</accession>
<evidence type="ECO:0000259" key="14">
    <source>
        <dbReference type="PROSITE" id="PS50021"/>
    </source>
</evidence>
<dbReference type="InterPro" id="IPR001589">
    <property type="entry name" value="Actinin_actin-bd_CS"/>
</dbReference>
<dbReference type="SUPFAM" id="SSF47576">
    <property type="entry name" value="Calponin-homology domain, CH-domain"/>
    <property type="match status" value="1"/>
</dbReference>
<keyword evidence="4" id="KW-0812">Transmembrane</keyword>
<evidence type="ECO:0000313" key="15">
    <source>
        <dbReference type="EMBL" id="KJH52968.1"/>
    </source>
</evidence>
<dbReference type="Gene3D" id="1.10.418.10">
    <property type="entry name" value="Calponin-like domain"/>
    <property type="match status" value="2"/>
</dbReference>
<evidence type="ECO:0000256" key="5">
    <source>
        <dbReference type="ARBA" id="ARBA00022737"/>
    </source>
</evidence>
<dbReference type="PANTHER" id="PTHR21524">
    <property type="entry name" value="SPECTRIN REPEAT CONTAINING NUCLEAR ENVELOPE PROTEIN 2"/>
    <property type="match status" value="1"/>
</dbReference>
<evidence type="ECO:0000256" key="11">
    <source>
        <dbReference type="ARBA" id="ARBA00023242"/>
    </source>
</evidence>
<dbReference type="Pfam" id="PF00307">
    <property type="entry name" value="CH"/>
    <property type="match status" value="2"/>
</dbReference>
<keyword evidence="6" id="KW-1133">Transmembrane helix</keyword>
<evidence type="ECO:0000256" key="1">
    <source>
        <dbReference type="ARBA" id="ARBA00004245"/>
    </source>
</evidence>
<reference evidence="16" key="2">
    <citation type="journal article" date="2016" name="Sci. Rep.">
        <title>Dictyocaulus viviparus genome, variome and transcriptome elucidate lungworm biology and support future intervention.</title>
        <authorList>
            <person name="McNulty S.N."/>
            <person name="Strube C."/>
            <person name="Rosa B.A."/>
            <person name="Martin J.C."/>
            <person name="Tyagi R."/>
            <person name="Choi Y.J."/>
            <person name="Wang Q."/>
            <person name="Hallsworth Pepin K."/>
            <person name="Zhang X."/>
            <person name="Ozersky P."/>
            <person name="Wilson R.K."/>
            <person name="Sternberg P.W."/>
            <person name="Gasser R.B."/>
            <person name="Mitreva M."/>
        </authorList>
    </citation>
    <scope>NUCLEOTIDE SEQUENCE [LARGE SCALE GENOMIC DNA]</scope>
    <source>
        <strain evidence="16">HannoverDv2000</strain>
    </source>
</reference>
<keyword evidence="11" id="KW-0539">Nucleus</keyword>
<dbReference type="GO" id="GO:0007010">
    <property type="term" value="P:cytoskeleton organization"/>
    <property type="evidence" value="ECO:0007669"/>
    <property type="project" value="TreeGrafter"/>
</dbReference>
<evidence type="ECO:0000256" key="3">
    <source>
        <dbReference type="ARBA" id="ARBA00022490"/>
    </source>
</evidence>
<dbReference type="Proteomes" id="UP000053766">
    <property type="component" value="Unassembled WGS sequence"/>
</dbReference>
<comment type="subcellular location">
    <subcellularLocation>
        <location evidence="1">Cytoplasm</location>
        <location evidence="1">Cytoskeleton</location>
    </subcellularLocation>
    <subcellularLocation>
        <location evidence="12">Endomembrane system</location>
        <topology evidence="12">Single-pass type IV membrane protein</topology>
        <orientation evidence="12">Cytoplasmic side</orientation>
    </subcellularLocation>
    <subcellularLocation>
        <location evidence="2">Nucleus membrane</location>
        <topology evidence="2">Single-pass membrane protein</topology>
        <orientation evidence="2">Cytoplasmic side</orientation>
    </subcellularLocation>
    <subcellularLocation>
        <location evidence="13">Nucleus membrane</location>
        <topology evidence="13">Single-pass type IV membrane protein</topology>
    </subcellularLocation>
</comment>
<dbReference type="InterPro" id="IPR036872">
    <property type="entry name" value="CH_dom_sf"/>
</dbReference>
<dbReference type="GO" id="GO:0031965">
    <property type="term" value="C:nuclear membrane"/>
    <property type="evidence" value="ECO:0007669"/>
    <property type="project" value="UniProtKB-SubCell"/>
</dbReference>
<keyword evidence="3" id="KW-0963">Cytoplasm</keyword>
<evidence type="ECO:0000256" key="8">
    <source>
        <dbReference type="ARBA" id="ARBA00023136"/>
    </source>
</evidence>
<protein>
    <recommendedName>
        <fullName evidence="14">Calponin-homology (CH) domain-containing protein</fullName>
    </recommendedName>
</protein>
<dbReference type="PROSITE" id="PS00020">
    <property type="entry name" value="ACTININ_2"/>
    <property type="match status" value="1"/>
</dbReference>
<sequence>MTFNVRASSFWLYYPLDETPSLLFYRITFVIRQKLLKSPQICRPRVPKRAHHISNLTTALTVLRRRGLELVNNNASDIADGNPRIILGLIWQIILHFQIETNVALLREWGWGSIDVQSSREHIHSRSLSSPMNSYTTSSISSVPSTSTDSPKISMRLMKSSIEQVMIRWINNEVAQRVNMRVENMDHDWKDGVMFNALVFRWKPDVIDMEKVRTVDAKTNLENAFEMASKHLGIKRLLEVEDVLQAKPDKRSIITYVSQFIRAFGKSPPVAEECDVHSEFVEWLSKAYRLDLVNNDHQAYFRILHEFVEYRCIFNTIMATKFNFTLEELSEIQTRWETLQRNLEAAASVVEKRLPKPYSSLSDWTAQGQSIISTPLNLPSENPQKCLAILQKMISDHNRHFVDLSAKMDELNTALEHDRVSGRSVAPEYVEPLRLRMKALAAEVPMKIATLKILYSYYRCLAYVDDLECKMELWRSPESLQLLDRWITEYDLVEIENPHMKCNNYIEMLKKELSSGTCVKVNGEGMVKKCCDRSEEVLKSFGSLKEELIKLRILWTEWENELKRLEAIAIEGGKMHVNTLKEETEAIRLLESKFDTLVPLLSVAARLYCNRRMEMIKENVKQLNKFAASSRLVKLIPSTSQSHHRGIHNVNTLEARIKEINNILKMQTVGCVENELQEKCKKMDLKRELTVLQNAKPRMCLIEHYLDELQKLLASKDANSYDRAQDVWNQLEREINALNSSEISHYVDCKNYEGLSSWCAAKIRGEVVNTFKISEEQPPVNKEYVKEVINRVELILARREANDDEIRASINDMADCETVLTGWSNKKLDGLRTLWNAKQIEFQLWQTYMERVRQIADILEQRRTCDSQTMDEIKRIEKICEQISLTDLNRPLRSAVNELRDRAERVLKERLDSLRMSGEEDCFVAHDIVQAYPNSHWINITKHLKTYDLMKIGEELVAFCPQLNERSIETRTTLFGKMELFRRLQNYYDTVKYLRNQNDTWNVTTLSEVPVILSELKRLLILCDSDLYNDGLQLRADLIAINGSFFQLEFDRVNEKSVAIPFF</sequence>
<evidence type="ECO:0000256" key="4">
    <source>
        <dbReference type="ARBA" id="ARBA00022692"/>
    </source>
</evidence>
<feature type="domain" description="Calponin-homology (CH)" evidence="14">
    <location>
        <begin position="1"/>
        <end position="98"/>
    </location>
</feature>
<evidence type="ECO:0000256" key="6">
    <source>
        <dbReference type="ARBA" id="ARBA00022989"/>
    </source>
</evidence>
<name>A0A0D8Y7Y4_DICVI</name>
<dbReference type="InterPro" id="IPR001715">
    <property type="entry name" value="CH_dom"/>
</dbReference>
<dbReference type="GO" id="GO:0048471">
    <property type="term" value="C:perinuclear region of cytoplasm"/>
    <property type="evidence" value="ECO:0007669"/>
    <property type="project" value="TreeGrafter"/>
</dbReference>
<evidence type="ECO:0000256" key="12">
    <source>
        <dbReference type="ARBA" id="ARBA00060457"/>
    </source>
</evidence>
<reference evidence="15 16" key="1">
    <citation type="submission" date="2013-11" db="EMBL/GenBank/DDBJ databases">
        <title>Draft genome of the bovine lungworm Dictyocaulus viviparus.</title>
        <authorList>
            <person name="Mitreva M."/>
        </authorList>
    </citation>
    <scope>NUCLEOTIDE SEQUENCE [LARGE SCALE GENOMIC DNA]</scope>
    <source>
        <strain evidence="15 16">HannoverDv2000</strain>
    </source>
</reference>
<keyword evidence="9" id="KW-0009">Actin-binding</keyword>
<dbReference type="GO" id="GO:0005856">
    <property type="term" value="C:cytoskeleton"/>
    <property type="evidence" value="ECO:0007669"/>
    <property type="project" value="UniProtKB-SubCell"/>
</dbReference>
<dbReference type="GO" id="GO:0006997">
    <property type="term" value="P:nucleus organization"/>
    <property type="evidence" value="ECO:0007669"/>
    <property type="project" value="TreeGrafter"/>
</dbReference>
<dbReference type="EMBL" id="KN716157">
    <property type="protein sequence ID" value="KJH52968.1"/>
    <property type="molecule type" value="Genomic_DNA"/>
</dbReference>
<keyword evidence="8" id="KW-0472">Membrane</keyword>
<dbReference type="PROSITE" id="PS50021">
    <property type="entry name" value="CH"/>
    <property type="match status" value="2"/>
</dbReference>
<gene>
    <name evidence="15" type="ORF">DICVIV_00837</name>
</gene>
<keyword evidence="16" id="KW-1185">Reference proteome</keyword>
<dbReference type="AlphaFoldDB" id="A0A0D8Y7Y4"/>
<dbReference type="FunFam" id="1.10.418.10:FF:000099">
    <property type="entry name" value="Nuclear anchorage protein 1"/>
    <property type="match status" value="1"/>
</dbReference>
<proteinExistence type="predicted"/>